<comment type="caution">
    <text evidence="7">The sequence shown here is derived from an EMBL/GenBank/DDBJ whole genome shotgun (WGS) entry which is preliminary data.</text>
</comment>
<sequence length="429" mass="45075">MSEKKSYGVEMLALGQVPKEERQHWSSVTIILAGGMVSVNSLLIGSLMVSGMPLSQSILVGIIGFLLVVLLMVLQGMQGADLGVPSVVAATSAFGDKGSQWLLSGLFAATTIGYFAIMASICGSTFAELLNGQFGIALPVKVSIVLWGLIMSATAVWGFNGLKYLNMIGLPLMCVICAYGIYLGISQHGLSALGTYVPGSVMTISEGISMLLGGYAVSAAAAADFTRYQKNRPDVVVSSVIGVLPAGIALLAAGAVLAIVAGTDDLIAIFVSLGIPILGLVALIFSSWPVNTGNAYSAGLDTVKMFKLSDPKRIHATMACGIIGTLIGSFEIVSYFQTIVTYFGIVIMPVAGVMIADYWVMGKGKPENWRPRAGLHYAGMVSWASGVAISLVVQAGIPPLNGIVVSFLIYILWKSVYRSRDALVEQKEL</sequence>
<evidence type="ECO:0000256" key="2">
    <source>
        <dbReference type="ARBA" id="ARBA00008974"/>
    </source>
</evidence>
<dbReference type="Proteomes" id="UP000269573">
    <property type="component" value="Unassembled WGS sequence"/>
</dbReference>
<name>A0A3M8D562_9BACL</name>
<keyword evidence="4 6" id="KW-1133">Transmembrane helix</keyword>
<reference evidence="7 8" key="1">
    <citation type="submission" date="2018-10" db="EMBL/GenBank/DDBJ databases">
        <title>Phylogenomics of Brevibacillus.</title>
        <authorList>
            <person name="Dunlap C."/>
        </authorList>
    </citation>
    <scope>NUCLEOTIDE SEQUENCE [LARGE SCALE GENOMIC DNA]</scope>
    <source>
        <strain evidence="7 8">JCM 15774</strain>
    </source>
</reference>
<evidence type="ECO:0000313" key="7">
    <source>
        <dbReference type="EMBL" id="RNB82577.1"/>
    </source>
</evidence>
<feature type="transmembrane region" description="Helical" evidence="6">
    <location>
        <begin position="54"/>
        <end position="74"/>
    </location>
</feature>
<comment type="subcellular location">
    <subcellularLocation>
        <location evidence="1">Membrane</location>
        <topology evidence="1">Multi-pass membrane protein</topology>
    </subcellularLocation>
</comment>
<evidence type="ECO:0000256" key="3">
    <source>
        <dbReference type="ARBA" id="ARBA00022692"/>
    </source>
</evidence>
<dbReference type="GO" id="GO:0005886">
    <property type="term" value="C:plasma membrane"/>
    <property type="evidence" value="ECO:0007669"/>
    <property type="project" value="TreeGrafter"/>
</dbReference>
<gene>
    <name evidence="7" type="ORF">EDM59_20725</name>
</gene>
<feature type="transmembrane region" description="Helical" evidence="6">
    <location>
        <begin position="28"/>
        <end position="48"/>
    </location>
</feature>
<protein>
    <submittedName>
        <fullName evidence="7">Cytosine permease</fullName>
    </submittedName>
</protein>
<feature type="transmembrane region" description="Helical" evidence="6">
    <location>
        <begin position="339"/>
        <end position="361"/>
    </location>
</feature>
<keyword evidence="8" id="KW-1185">Reference proteome</keyword>
<evidence type="ECO:0000256" key="5">
    <source>
        <dbReference type="ARBA" id="ARBA00023136"/>
    </source>
</evidence>
<evidence type="ECO:0000256" key="1">
    <source>
        <dbReference type="ARBA" id="ARBA00004141"/>
    </source>
</evidence>
<dbReference type="InterPro" id="IPR001248">
    <property type="entry name" value="Pur-cyt_permease"/>
</dbReference>
<proteinExistence type="inferred from homology"/>
<evidence type="ECO:0000256" key="4">
    <source>
        <dbReference type="ARBA" id="ARBA00022989"/>
    </source>
</evidence>
<dbReference type="Pfam" id="PF02133">
    <property type="entry name" value="Transp_cyt_pur"/>
    <property type="match status" value="1"/>
</dbReference>
<feature type="transmembrane region" description="Helical" evidence="6">
    <location>
        <begin position="101"/>
        <end position="127"/>
    </location>
</feature>
<accession>A0A3M8D562</accession>
<evidence type="ECO:0000256" key="6">
    <source>
        <dbReference type="SAM" id="Phobius"/>
    </source>
</evidence>
<organism evidence="7 8">
    <name type="scientific">Brevibacillus nitrificans</name>
    <dbReference type="NCBI Taxonomy" id="651560"/>
    <lineage>
        <taxon>Bacteria</taxon>
        <taxon>Bacillati</taxon>
        <taxon>Bacillota</taxon>
        <taxon>Bacilli</taxon>
        <taxon>Bacillales</taxon>
        <taxon>Paenibacillaceae</taxon>
        <taxon>Brevibacillus</taxon>
    </lineage>
</organism>
<dbReference type="PANTHER" id="PTHR30569:SF0">
    <property type="entry name" value="CYTOSINE PERMEASE"/>
    <property type="match status" value="1"/>
</dbReference>
<dbReference type="Gene3D" id="1.10.4160.10">
    <property type="entry name" value="Hydantoin permease"/>
    <property type="match status" value="1"/>
</dbReference>
<dbReference type="PANTHER" id="PTHR30569">
    <property type="entry name" value="CYTOSINE TRANSPORTER CODB"/>
    <property type="match status" value="1"/>
</dbReference>
<dbReference type="EMBL" id="RHHU01000012">
    <property type="protein sequence ID" value="RNB82577.1"/>
    <property type="molecule type" value="Genomic_DNA"/>
</dbReference>
<dbReference type="GO" id="GO:0015209">
    <property type="term" value="F:cytosine transmembrane transporter activity"/>
    <property type="evidence" value="ECO:0007669"/>
    <property type="project" value="InterPro"/>
</dbReference>
<feature type="transmembrane region" description="Helical" evidence="6">
    <location>
        <begin position="266"/>
        <end position="285"/>
    </location>
</feature>
<comment type="similarity">
    <text evidence="2">Belongs to the purine-cytosine permease (2.A.39) family.</text>
</comment>
<keyword evidence="5 6" id="KW-0472">Membrane</keyword>
<dbReference type="InterPro" id="IPR030191">
    <property type="entry name" value="CodB"/>
</dbReference>
<dbReference type="AlphaFoldDB" id="A0A3M8D562"/>
<feature type="transmembrane region" description="Helical" evidence="6">
    <location>
        <begin position="197"/>
        <end position="223"/>
    </location>
</feature>
<feature type="transmembrane region" description="Helical" evidence="6">
    <location>
        <begin position="164"/>
        <end position="185"/>
    </location>
</feature>
<feature type="transmembrane region" description="Helical" evidence="6">
    <location>
        <begin position="235"/>
        <end position="260"/>
    </location>
</feature>
<feature type="transmembrane region" description="Helical" evidence="6">
    <location>
        <begin position="133"/>
        <end position="157"/>
    </location>
</feature>
<keyword evidence="3 6" id="KW-0812">Transmembrane</keyword>
<feature type="transmembrane region" description="Helical" evidence="6">
    <location>
        <begin position="399"/>
        <end position="417"/>
    </location>
</feature>
<dbReference type="RefSeq" id="WP_122925359.1">
    <property type="nucleotide sequence ID" value="NZ_RHHU01000012.1"/>
</dbReference>
<feature type="transmembrane region" description="Helical" evidence="6">
    <location>
        <begin position="314"/>
        <end position="333"/>
    </location>
</feature>
<evidence type="ECO:0000313" key="8">
    <source>
        <dbReference type="Proteomes" id="UP000269573"/>
    </source>
</evidence>